<sequence length="55" mass="6134">MKSNSFNVWLTVALCAGWAILLIRFVSLAQWPLAALSAVLLIAYGVRLYNLTKRP</sequence>
<gene>
    <name evidence="2" type="ORF">N0D28_10825</name>
</gene>
<dbReference type="EMBL" id="CP104213">
    <property type="protein sequence ID" value="UWX63241.1"/>
    <property type="molecule type" value="Genomic_DNA"/>
</dbReference>
<organism evidence="2 3">
    <name type="scientific">Deinococcus rubellus</name>
    <dbReference type="NCBI Taxonomy" id="1889240"/>
    <lineage>
        <taxon>Bacteria</taxon>
        <taxon>Thermotogati</taxon>
        <taxon>Deinococcota</taxon>
        <taxon>Deinococci</taxon>
        <taxon>Deinococcales</taxon>
        <taxon>Deinococcaceae</taxon>
        <taxon>Deinococcus</taxon>
    </lineage>
</organism>
<evidence type="ECO:0000256" key="1">
    <source>
        <dbReference type="SAM" id="Phobius"/>
    </source>
</evidence>
<keyword evidence="1" id="KW-0472">Membrane</keyword>
<name>A0ABY5YEV0_9DEIO</name>
<evidence type="ECO:0000313" key="3">
    <source>
        <dbReference type="Proteomes" id="UP001060261"/>
    </source>
</evidence>
<dbReference type="RefSeq" id="WP_260559531.1">
    <property type="nucleotide sequence ID" value="NZ_BAABEC010000177.1"/>
</dbReference>
<evidence type="ECO:0000313" key="2">
    <source>
        <dbReference type="EMBL" id="UWX63241.1"/>
    </source>
</evidence>
<dbReference type="Proteomes" id="UP001060261">
    <property type="component" value="Chromosome"/>
</dbReference>
<feature type="transmembrane region" description="Helical" evidence="1">
    <location>
        <begin position="31"/>
        <end position="49"/>
    </location>
</feature>
<proteinExistence type="predicted"/>
<keyword evidence="1" id="KW-0812">Transmembrane</keyword>
<keyword evidence="3" id="KW-1185">Reference proteome</keyword>
<keyword evidence="1" id="KW-1133">Transmembrane helix</keyword>
<feature type="transmembrane region" description="Helical" evidence="1">
    <location>
        <begin position="7"/>
        <end position="25"/>
    </location>
</feature>
<reference evidence="2" key="1">
    <citation type="submission" date="2022-09" db="EMBL/GenBank/DDBJ databases">
        <title>genome sequence of Deinococcus rubellus.</title>
        <authorList>
            <person name="Srinivasan S."/>
        </authorList>
    </citation>
    <scope>NUCLEOTIDE SEQUENCE</scope>
    <source>
        <strain evidence="2">Ant6</strain>
    </source>
</reference>
<protein>
    <submittedName>
        <fullName evidence="2">Uncharacterized protein</fullName>
    </submittedName>
</protein>
<accession>A0ABY5YEV0</accession>